<protein>
    <submittedName>
        <fullName evidence="6">Type-1 restriction enzyme EcoKI specificity protein</fullName>
    </submittedName>
</protein>
<dbReference type="SUPFAM" id="SSF116734">
    <property type="entry name" value="DNA methylase specificity domain"/>
    <property type="match status" value="2"/>
</dbReference>
<feature type="coiled-coil region" evidence="4">
    <location>
        <begin position="322"/>
        <end position="349"/>
    </location>
</feature>
<comment type="caution">
    <text evidence="6">The sequence shown here is derived from an EMBL/GenBank/DDBJ whole genome shotgun (WGS) entry which is preliminary data.</text>
</comment>
<feature type="domain" description="Type I restriction modification DNA specificity" evidence="5">
    <location>
        <begin position="157"/>
        <end position="341"/>
    </location>
</feature>
<keyword evidence="4" id="KW-0175">Coiled coil</keyword>
<evidence type="ECO:0000256" key="4">
    <source>
        <dbReference type="SAM" id="Coils"/>
    </source>
</evidence>
<organism evidence="6 7">
    <name type="scientific">Meiothermus granaticius NBRC 107808</name>
    <dbReference type="NCBI Taxonomy" id="1227551"/>
    <lineage>
        <taxon>Bacteria</taxon>
        <taxon>Thermotogati</taxon>
        <taxon>Deinococcota</taxon>
        <taxon>Deinococci</taxon>
        <taxon>Thermales</taxon>
        <taxon>Thermaceae</taxon>
        <taxon>Meiothermus</taxon>
    </lineage>
</organism>
<feature type="coiled-coil region" evidence="4">
    <location>
        <begin position="41"/>
        <end position="78"/>
    </location>
</feature>
<dbReference type="Proteomes" id="UP000266178">
    <property type="component" value="Unassembled WGS sequence"/>
</dbReference>
<evidence type="ECO:0000256" key="1">
    <source>
        <dbReference type="ARBA" id="ARBA00010923"/>
    </source>
</evidence>
<evidence type="ECO:0000313" key="6">
    <source>
        <dbReference type="EMBL" id="RIH92685.1"/>
    </source>
</evidence>
<dbReference type="GO" id="GO:0009307">
    <property type="term" value="P:DNA restriction-modification system"/>
    <property type="evidence" value="ECO:0007669"/>
    <property type="project" value="UniProtKB-KW"/>
</dbReference>
<evidence type="ECO:0000259" key="5">
    <source>
        <dbReference type="Pfam" id="PF01420"/>
    </source>
</evidence>
<keyword evidence="3" id="KW-0238">DNA-binding</keyword>
<dbReference type="AlphaFoldDB" id="A0A399FAE7"/>
<proteinExistence type="inferred from homology"/>
<sequence length="399" mass="44868">MYAINYAPSALKHFAGETKGTTRPRVNLSHIRELPIPLPPLEEQRRIVEKLEALFSELDSAVQSLEAALSKLKRYRQAVLKAAVEGELSREWREANQGQLEPASELLKRILAERRQRWEEAELAKMQAKGKIPQDDKWKARYVEPEGVDSRELPELPEGWVWTSLEQLGFISGGLTKNPKREKLETKLPYLRVANVYADELRLDDIELIGIETEELERTLLEPGDLLVVEGNGSPDQIGRVALWDGSVKPCVHQNHIIKVRLVEKSLNRWGLIFLLSLLGRQLIMSVASSTSGLYTLSLSKVASLRIVLPNIKEVSFIVQEVDRLLSEADKTEEAIRASLKRAERLRQAVLREAFSGRLVPQDPADEPAAVLLERIRAARQAEGGKKGSGKRKAQALLL</sequence>
<name>A0A399FAE7_9DEIN</name>
<feature type="domain" description="Type I restriction modification DNA specificity" evidence="5">
    <location>
        <begin position="4"/>
        <end position="58"/>
    </location>
</feature>
<evidence type="ECO:0000313" key="7">
    <source>
        <dbReference type="Proteomes" id="UP000266178"/>
    </source>
</evidence>
<reference evidence="6 7" key="1">
    <citation type="submission" date="2018-08" db="EMBL/GenBank/DDBJ databases">
        <title>Meiothermus granaticius genome AF-68 sequencing project.</title>
        <authorList>
            <person name="Da Costa M.S."/>
            <person name="Albuquerque L."/>
            <person name="Raposo P."/>
            <person name="Froufe H.J.C."/>
            <person name="Barroso C.S."/>
            <person name="Egas C."/>
        </authorList>
    </citation>
    <scope>NUCLEOTIDE SEQUENCE [LARGE SCALE GENOMIC DNA]</scope>
    <source>
        <strain evidence="6 7">AF-68</strain>
    </source>
</reference>
<comment type="similarity">
    <text evidence="1">Belongs to the type-I restriction system S methylase family.</text>
</comment>
<dbReference type="CDD" id="cd17253">
    <property type="entry name" value="RMtype1_S_Eco933I-TRD2-CR2_like"/>
    <property type="match status" value="1"/>
</dbReference>
<evidence type="ECO:0000256" key="3">
    <source>
        <dbReference type="ARBA" id="ARBA00023125"/>
    </source>
</evidence>
<dbReference type="Gene3D" id="3.90.220.20">
    <property type="entry name" value="DNA methylase specificity domains"/>
    <property type="match status" value="2"/>
</dbReference>
<dbReference type="PANTHER" id="PTHR43140">
    <property type="entry name" value="TYPE-1 RESTRICTION ENZYME ECOKI SPECIFICITY PROTEIN"/>
    <property type="match status" value="1"/>
</dbReference>
<keyword evidence="7" id="KW-1185">Reference proteome</keyword>
<dbReference type="InterPro" id="IPR044946">
    <property type="entry name" value="Restrct_endonuc_typeI_TRD_sf"/>
</dbReference>
<dbReference type="InterPro" id="IPR051212">
    <property type="entry name" value="Type-I_RE_S_subunit"/>
</dbReference>
<dbReference type="PANTHER" id="PTHR43140:SF1">
    <property type="entry name" value="TYPE I RESTRICTION ENZYME ECOKI SPECIFICITY SUBUNIT"/>
    <property type="match status" value="1"/>
</dbReference>
<evidence type="ECO:0000256" key="2">
    <source>
        <dbReference type="ARBA" id="ARBA00022747"/>
    </source>
</evidence>
<keyword evidence="2" id="KW-0680">Restriction system</keyword>
<dbReference type="EMBL" id="QWLB01000015">
    <property type="protein sequence ID" value="RIH92685.1"/>
    <property type="molecule type" value="Genomic_DNA"/>
</dbReference>
<dbReference type="Pfam" id="PF01420">
    <property type="entry name" value="Methylase_S"/>
    <property type="match status" value="2"/>
</dbReference>
<gene>
    <name evidence="6" type="primary">hsdS</name>
    <name evidence="6" type="ORF">Mgrana_01347</name>
</gene>
<accession>A0A399FAE7</accession>
<dbReference type="InterPro" id="IPR000055">
    <property type="entry name" value="Restrct_endonuc_typeI_TRD"/>
</dbReference>
<dbReference type="GO" id="GO:0003677">
    <property type="term" value="F:DNA binding"/>
    <property type="evidence" value="ECO:0007669"/>
    <property type="project" value="UniProtKB-KW"/>
</dbReference>